<dbReference type="SUPFAM" id="SSF56436">
    <property type="entry name" value="C-type lectin-like"/>
    <property type="match status" value="1"/>
</dbReference>
<comment type="caution">
    <text evidence="3">The sequence shown here is derived from an EMBL/GenBank/DDBJ whole genome shotgun (WGS) entry which is preliminary data.</text>
</comment>
<keyword evidence="4" id="KW-1185">Reference proteome</keyword>
<protein>
    <recommendedName>
        <fullName evidence="2">Sulfatase-modifying factor enzyme-like domain-containing protein</fullName>
    </recommendedName>
</protein>
<feature type="compositionally biased region" description="Basic and acidic residues" evidence="1">
    <location>
        <begin position="256"/>
        <end position="268"/>
    </location>
</feature>
<dbReference type="PANTHER" id="PTHR23150">
    <property type="entry name" value="SULFATASE MODIFYING FACTOR 1, 2"/>
    <property type="match status" value="1"/>
</dbReference>
<evidence type="ECO:0000313" key="4">
    <source>
        <dbReference type="Proteomes" id="UP000649739"/>
    </source>
</evidence>
<evidence type="ECO:0000313" key="3">
    <source>
        <dbReference type="EMBL" id="GGJ81757.1"/>
    </source>
</evidence>
<dbReference type="Proteomes" id="UP000649739">
    <property type="component" value="Unassembled WGS sequence"/>
</dbReference>
<gene>
    <name evidence="3" type="ORF">GCM10010123_09440</name>
</gene>
<dbReference type="AlphaFoldDB" id="A0A8J3B0A6"/>
<organism evidence="3 4">
    <name type="scientific">Pilimelia anulata</name>
    <dbReference type="NCBI Taxonomy" id="53371"/>
    <lineage>
        <taxon>Bacteria</taxon>
        <taxon>Bacillati</taxon>
        <taxon>Actinomycetota</taxon>
        <taxon>Actinomycetes</taxon>
        <taxon>Micromonosporales</taxon>
        <taxon>Micromonosporaceae</taxon>
        <taxon>Pilimelia</taxon>
    </lineage>
</organism>
<evidence type="ECO:0000256" key="1">
    <source>
        <dbReference type="SAM" id="MobiDB-lite"/>
    </source>
</evidence>
<reference evidence="3" key="1">
    <citation type="journal article" date="2014" name="Int. J. Syst. Evol. Microbiol.">
        <title>Complete genome sequence of Corynebacterium casei LMG S-19264T (=DSM 44701T), isolated from a smear-ripened cheese.</title>
        <authorList>
            <consortium name="US DOE Joint Genome Institute (JGI-PGF)"/>
            <person name="Walter F."/>
            <person name="Albersmeier A."/>
            <person name="Kalinowski J."/>
            <person name="Ruckert C."/>
        </authorList>
    </citation>
    <scope>NUCLEOTIDE SEQUENCE</scope>
    <source>
        <strain evidence="3">JCM 3090</strain>
    </source>
</reference>
<feature type="domain" description="Sulfatase-modifying factor enzyme-like" evidence="2">
    <location>
        <begin position="11"/>
        <end position="309"/>
    </location>
</feature>
<name>A0A8J3B0A6_9ACTN</name>
<feature type="region of interest" description="Disordered" evidence="1">
    <location>
        <begin position="249"/>
        <end position="268"/>
    </location>
</feature>
<dbReference type="Gene3D" id="3.90.1580.10">
    <property type="entry name" value="paralog of FGE (formylglycine-generating enzyme)"/>
    <property type="match status" value="1"/>
</dbReference>
<dbReference type="InterPro" id="IPR051043">
    <property type="entry name" value="Sulfatase_Mod_Factor_Kinase"/>
</dbReference>
<proteinExistence type="predicted"/>
<dbReference type="PANTHER" id="PTHR23150:SF19">
    <property type="entry name" value="FORMYLGLYCINE-GENERATING ENZYME"/>
    <property type="match status" value="1"/>
</dbReference>
<evidence type="ECO:0000259" key="2">
    <source>
        <dbReference type="Pfam" id="PF03781"/>
    </source>
</evidence>
<reference evidence="3" key="2">
    <citation type="submission" date="2020-09" db="EMBL/GenBank/DDBJ databases">
        <authorList>
            <person name="Sun Q."/>
            <person name="Ohkuma M."/>
        </authorList>
    </citation>
    <scope>NUCLEOTIDE SEQUENCE</scope>
    <source>
        <strain evidence="3">JCM 3090</strain>
    </source>
</reference>
<sequence>MTTSPLADARTADMVWIPGGTYLMGADDHYPEEAPAHPVTVDGFWIDRHPVTNRDFDRFVRATAYRTLAERTPERAAPGVPAALNVAGSAVFVPPPGSVDLDDIGRWWRYVPGADWRHPGGPGSSAAALPEHPVVHLAWADVAAFATLTGKQLPTEAEWEFAARGGLDGATYAWGAEFAPGGVHLANTWQGEFPVENTAADGFVGTSPVGAFPPNDHGLHDMIGNVWEWTADWYAGYAPARGCCAVRNPRGGGPADSRDVADPRDPVPRKVVKGGSHLCAPNYCRRYRPAARMPHAVDTSTSNLGFRCVVRPGHPAG</sequence>
<accession>A0A8J3B0A6</accession>
<dbReference type="GO" id="GO:0120147">
    <property type="term" value="F:formylglycine-generating oxidase activity"/>
    <property type="evidence" value="ECO:0007669"/>
    <property type="project" value="TreeGrafter"/>
</dbReference>
<dbReference type="EMBL" id="BMQB01000001">
    <property type="protein sequence ID" value="GGJ81757.1"/>
    <property type="molecule type" value="Genomic_DNA"/>
</dbReference>
<dbReference type="InterPro" id="IPR005532">
    <property type="entry name" value="SUMF_dom"/>
</dbReference>
<dbReference type="Pfam" id="PF03781">
    <property type="entry name" value="FGE-sulfatase"/>
    <property type="match status" value="1"/>
</dbReference>
<dbReference type="InterPro" id="IPR016187">
    <property type="entry name" value="CTDL_fold"/>
</dbReference>
<dbReference type="InterPro" id="IPR042095">
    <property type="entry name" value="SUMF_sf"/>
</dbReference>